<evidence type="ECO:0000256" key="5">
    <source>
        <dbReference type="ARBA" id="ARBA00023239"/>
    </source>
</evidence>
<evidence type="ECO:0000256" key="6">
    <source>
        <dbReference type="PIRSR" id="PIRSR602129-50"/>
    </source>
</evidence>
<comment type="similarity">
    <text evidence="2 7">Belongs to the group II decarboxylase family.</text>
</comment>
<evidence type="ECO:0000256" key="2">
    <source>
        <dbReference type="ARBA" id="ARBA00009533"/>
    </source>
</evidence>
<dbReference type="GO" id="GO:0030170">
    <property type="term" value="F:pyridoxal phosphate binding"/>
    <property type="evidence" value="ECO:0007669"/>
    <property type="project" value="InterPro"/>
</dbReference>
<keyword evidence="5 7" id="KW-0456">Lyase</keyword>
<reference evidence="8 9" key="1">
    <citation type="submission" date="2024-02" db="EMBL/GenBank/DDBJ databases">
        <title>Genome analysis and characterization of Microbaculum marinisediminis sp. nov., isolated from marine sediment.</title>
        <authorList>
            <person name="Du Z.-J."/>
            <person name="Ye Y.-Q."/>
            <person name="Zhang Z.-R."/>
            <person name="Yuan S.-M."/>
            <person name="Zhang X.-Y."/>
        </authorList>
    </citation>
    <scope>NUCLEOTIDE SEQUENCE [LARGE SCALE GENOMIC DNA]</scope>
    <source>
        <strain evidence="8 9">SDUM1044001</strain>
    </source>
</reference>
<evidence type="ECO:0000256" key="7">
    <source>
        <dbReference type="RuleBase" id="RU000382"/>
    </source>
</evidence>
<evidence type="ECO:0000256" key="4">
    <source>
        <dbReference type="ARBA" id="ARBA00022898"/>
    </source>
</evidence>
<dbReference type="RefSeq" id="WP_340330379.1">
    <property type="nucleotide sequence ID" value="NZ_JAZHOF010000005.1"/>
</dbReference>
<dbReference type="InterPro" id="IPR015424">
    <property type="entry name" value="PyrdxlP-dep_Trfase"/>
</dbReference>
<gene>
    <name evidence="8" type="ORF">V3328_14460</name>
</gene>
<dbReference type="PANTHER" id="PTHR11999">
    <property type="entry name" value="GROUP II PYRIDOXAL-5-PHOSPHATE DECARBOXYLASE"/>
    <property type="match status" value="1"/>
</dbReference>
<evidence type="ECO:0000256" key="1">
    <source>
        <dbReference type="ARBA" id="ARBA00001933"/>
    </source>
</evidence>
<accession>A0AAW9RWP4</accession>
<keyword evidence="8" id="KW-0808">Transferase</keyword>
<keyword evidence="9" id="KW-1185">Reference proteome</keyword>
<dbReference type="GO" id="GO:0006520">
    <property type="term" value="P:amino acid metabolic process"/>
    <property type="evidence" value="ECO:0007669"/>
    <property type="project" value="InterPro"/>
</dbReference>
<dbReference type="PRINTS" id="PR00800">
    <property type="entry name" value="YHDCRBOXLASE"/>
</dbReference>
<dbReference type="AlphaFoldDB" id="A0AAW9RWP4"/>
<dbReference type="Gene3D" id="1.20.1340.10">
    <property type="entry name" value="dopa decarboxylase, N-terminal domain"/>
    <property type="match status" value="1"/>
</dbReference>
<feature type="modified residue" description="N6-(pyridoxal phosphate)lysine" evidence="6">
    <location>
        <position position="294"/>
    </location>
</feature>
<keyword evidence="3" id="KW-0210">Decarboxylase</keyword>
<evidence type="ECO:0000313" key="9">
    <source>
        <dbReference type="Proteomes" id="UP001378188"/>
    </source>
</evidence>
<evidence type="ECO:0000313" key="8">
    <source>
        <dbReference type="EMBL" id="MEJ8572690.1"/>
    </source>
</evidence>
<dbReference type="EMBL" id="JAZHOF010000005">
    <property type="protein sequence ID" value="MEJ8572690.1"/>
    <property type="molecule type" value="Genomic_DNA"/>
</dbReference>
<dbReference type="InterPro" id="IPR015421">
    <property type="entry name" value="PyrdxlP-dep_Trfase_major"/>
</dbReference>
<dbReference type="GO" id="GO:0019752">
    <property type="term" value="P:carboxylic acid metabolic process"/>
    <property type="evidence" value="ECO:0007669"/>
    <property type="project" value="InterPro"/>
</dbReference>
<dbReference type="SUPFAM" id="SSF53383">
    <property type="entry name" value="PLP-dependent transferases"/>
    <property type="match status" value="1"/>
</dbReference>
<dbReference type="Proteomes" id="UP001378188">
    <property type="component" value="Unassembled WGS sequence"/>
</dbReference>
<dbReference type="GO" id="GO:0016831">
    <property type="term" value="F:carboxy-lyase activity"/>
    <property type="evidence" value="ECO:0007669"/>
    <property type="project" value="UniProtKB-KW"/>
</dbReference>
<proteinExistence type="inferred from homology"/>
<dbReference type="Gene3D" id="3.40.640.10">
    <property type="entry name" value="Type I PLP-dependent aspartate aminotransferase-like (Major domain)"/>
    <property type="match status" value="1"/>
</dbReference>
<dbReference type="InterPro" id="IPR002129">
    <property type="entry name" value="PyrdxlP-dep_de-COase"/>
</dbReference>
<name>A0AAW9RWP4_9HYPH</name>
<organism evidence="8 9">
    <name type="scientific">Microbaculum marinum</name>
    <dbReference type="NCBI Taxonomy" id="1764581"/>
    <lineage>
        <taxon>Bacteria</taxon>
        <taxon>Pseudomonadati</taxon>
        <taxon>Pseudomonadota</taxon>
        <taxon>Alphaproteobacteria</taxon>
        <taxon>Hyphomicrobiales</taxon>
        <taxon>Tepidamorphaceae</taxon>
        <taxon>Microbaculum</taxon>
    </lineage>
</organism>
<comment type="cofactor">
    <cofactor evidence="1 6 7">
        <name>pyridoxal 5'-phosphate</name>
        <dbReference type="ChEBI" id="CHEBI:597326"/>
    </cofactor>
</comment>
<dbReference type="Pfam" id="PF00282">
    <property type="entry name" value="Pyridoxal_deC"/>
    <property type="match status" value="1"/>
</dbReference>
<keyword evidence="4 6" id="KW-0663">Pyridoxal phosphate</keyword>
<evidence type="ECO:0000256" key="3">
    <source>
        <dbReference type="ARBA" id="ARBA00022793"/>
    </source>
</evidence>
<protein>
    <submittedName>
        <fullName evidence="8">Aminotransferase class V-fold PLP-dependent enzyme</fullName>
    </submittedName>
</protein>
<comment type="caution">
    <text evidence="8">The sequence shown here is derived from an EMBL/GenBank/DDBJ whole genome shotgun (WGS) entry which is preliminary data.</text>
</comment>
<dbReference type="InterPro" id="IPR010977">
    <property type="entry name" value="Aromatic_deC"/>
</dbReference>
<dbReference type="GO" id="GO:0005737">
    <property type="term" value="C:cytoplasm"/>
    <property type="evidence" value="ECO:0007669"/>
    <property type="project" value="TreeGrafter"/>
</dbReference>
<keyword evidence="8" id="KW-0032">Aminotransferase</keyword>
<sequence>MDTDEFRRRGHELVDRIAEYWETIESRPVRSKARPGAIAAALPAAAPEGPEGFDEILADFDRILDPGLTNWAHPRFFAYFPANISPPAVLGEILAAGLGQQAMLWETSPAANELEAVTMAWLAGAIGLPDAFRGTIQDSASTATLCALIAMRERALDWTGNSDGLSGKPKLVVYASAEAHSSIDKAARIAGFGDAGLRRIPADDRFRMTPTALEAAIAQDLAAGSVPAGIVASVGATGVGAVDPVSQIADIAARHGIYLHVDAAWAGSALICPEFRDIAAGIEKADSVVFNPHKWLVTNFDCSAHFVRDPAVLRKALSILPAYLVSEGSTAGPEYRDWTIPLGRRFRALKLWFALRSYGLEAIRAMIRNHVAWAEEVEGMVAAEPGFELAAPRSLALVVFRYRPHGLSDAALDALNDRLISIVNETGFTYLTRTLVGGRVAVRLSIGNLATERRHVVDAWEHVREVAESLGGTGHG</sequence>
<dbReference type="InterPro" id="IPR015422">
    <property type="entry name" value="PyrdxlP-dep_Trfase_small"/>
</dbReference>
<dbReference type="PANTHER" id="PTHR11999:SF70">
    <property type="entry name" value="MIP05841P"/>
    <property type="match status" value="1"/>
</dbReference>
<dbReference type="Gene3D" id="3.90.1150.10">
    <property type="entry name" value="Aspartate Aminotransferase, domain 1"/>
    <property type="match status" value="1"/>
</dbReference>
<dbReference type="GO" id="GO:0008483">
    <property type="term" value="F:transaminase activity"/>
    <property type="evidence" value="ECO:0007669"/>
    <property type="project" value="UniProtKB-KW"/>
</dbReference>